<dbReference type="CDD" id="cd06445">
    <property type="entry name" value="ATase"/>
    <property type="match status" value="1"/>
</dbReference>
<accession>A0A5S4H452</accession>
<evidence type="ECO:0000256" key="4">
    <source>
        <dbReference type="ARBA" id="ARBA00022603"/>
    </source>
</evidence>
<evidence type="ECO:0000256" key="3">
    <source>
        <dbReference type="ARBA" id="ARBA00022490"/>
    </source>
</evidence>
<evidence type="ECO:0000259" key="10">
    <source>
        <dbReference type="Pfam" id="PF01035"/>
    </source>
</evidence>
<comment type="miscellaneous">
    <text evidence="9">This enzyme catalyzes only one turnover and therefore is not strictly catalytic. According to one definition, an enzyme is a biocatalyst that acts repeatedly and over many reaction cycles.</text>
</comment>
<dbReference type="InterPro" id="IPR036388">
    <property type="entry name" value="WH-like_DNA-bd_sf"/>
</dbReference>
<dbReference type="GO" id="GO:0032259">
    <property type="term" value="P:methylation"/>
    <property type="evidence" value="ECO:0007669"/>
    <property type="project" value="UniProtKB-KW"/>
</dbReference>
<dbReference type="InterPro" id="IPR014048">
    <property type="entry name" value="MethylDNA_cys_MeTrfase_DNA-bd"/>
</dbReference>
<sequence>MTSHVVLDSPVGPLTVVAVDGGLAGLYMEKQRHLPPEETFGAPGDPDAEPFATVAKQLTAYFAGELTEFDVPLNLRGTPFQQRVWAALQEIPYGRTTTYGELAVEIGSPSASRAVGLANGRNPVSVIVPCHRVVGSTGSLTGYGGGLDRKRYLLDFERKTRTAAEEATLF</sequence>
<dbReference type="InterPro" id="IPR008332">
    <property type="entry name" value="MethylG_MeTrfase_N"/>
</dbReference>
<dbReference type="PROSITE" id="PS00374">
    <property type="entry name" value="MGMT"/>
    <property type="match status" value="1"/>
</dbReference>
<gene>
    <name evidence="12" type="ORF">ETD96_13990</name>
</gene>
<comment type="function">
    <text evidence="9">Involved in the cellular defense against the biological effects of O6-methylguanine (O6-MeG) and O4-methylthymine (O4-MeT) in DNA. Repairs the methylated nucleobase in DNA by stoichiometrically transferring the methyl group to a cysteine residue in the enzyme. This is a suicide reaction: the enzyme is irreversibly inactivated.</text>
</comment>
<feature type="domain" description="Methylguanine DNA methyltransferase ribonuclease-like" evidence="11">
    <location>
        <begin position="6"/>
        <end position="75"/>
    </location>
</feature>
<dbReference type="NCBIfam" id="TIGR00589">
    <property type="entry name" value="ogt"/>
    <property type="match status" value="1"/>
</dbReference>
<evidence type="ECO:0000256" key="5">
    <source>
        <dbReference type="ARBA" id="ARBA00022679"/>
    </source>
</evidence>
<keyword evidence="7 9" id="KW-0234">DNA repair</keyword>
<comment type="similarity">
    <text evidence="2 9">Belongs to the MGMT family.</text>
</comment>
<dbReference type="FunFam" id="1.10.10.10:FF:000214">
    <property type="entry name" value="Methylated-DNA--protein-cysteine methyltransferase"/>
    <property type="match status" value="1"/>
</dbReference>
<evidence type="ECO:0000256" key="6">
    <source>
        <dbReference type="ARBA" id="ARBA00022763"/>
    </source>
</evidence>
<comment type="subcellular location">
    <subcellularLocation>
        <location evidence="9">Cytoplasm</location>
    </subcellularLocation>
</comment>
<evidence type="ECO:0000256" key="1">
    <source>
        <dbReference type="ARBA" id="ARBA00001286"/>
    </source>
</evidence>
<dbReference type="SUPFAM" id="SSF53155">
    <property type="entry name" value="Methylated DNA-protein cysteine methyltransferase domain"/>
    <property type="match status" value="1"/>
</dbReference>
<reference evidence="12 13" key="1">
    <citation type="submission" date="2019-05" db="EMBL/GenBank/DDBJ databases">
        <title>Draft genome sequence of Actinomadura geliboluensis A8036.</title>
        <authorList>
            <person name="Saricaoglu S."/>
            <person name="Isik K."/>
        </authorList>
    </citation>
    <scope>NUCLEOTIDE SEQUENCE [LARGE SCALE GENOMIC DNA]</scope>
    <source>
        <strain evidence="12 13">A8036</strain>
    </source>
</reference>
<evidence type="ECO:0000259" key="11">
    <source>
        <dbReference type="Pfam" id="PF02870"/>
    </source>
</evidence>
<feature type="active site" description="Nucleophile; methyl group acceptor" evidence="9">
    <location>
        <position position="130"/>
    </location>
</feature>
<evidence type="ECO:0000313" key="12">
    <source>
        <dbReference type="EMBL" id="TMR39722.1"/>
    </source>
</evidence>
<dbReference type="Pfam" id="PF01035">
    <property type="entry name" value="DNA_binding_1"/>
    <property type="match status" value="1"/>
</dbReference>
<evidence type="ECO:0000256" key="9">
    <source>
        <dbReference type="HAMAP-Rule" id="MF_00772"/>
    </source>
</evidence>
<evidence type="ECO:0000256" key="7">
    <source>
        <dbReference type="ARBA" id="ARBA00023204"/>
    </source>
</evidence>
<dbReference type="GO" id="GO:0005737">
    <property type="term" value="C:cytoplasm"/>
    <property type="evidence" value="ECO:0007669"/>
    <property type="project" value="UniProtKB-SubCell"/>
</dbReference>
<dbReference type="EC" id="2.1.1.63" evidence="9"/>
<dbReference type="GO" id="GO:0003908">
    <property type="term" value="F:methylated-DNA-[protein]-cysteine S-methyltransferase activity"/>
    <property type="evidence" value="ECO:0007669"/>
    <property type="project" value="UniProtKB-UniRule"/>
</dbReference>
<comment type="catalytic activity">
    <reaction evidence="1 9">
        <text>a 4-O-methyl-thymidine in DNA + L-cysteinyl-[protein] = a thymidine in DNA + S-methyl-L-cysteinyl-[protein]</text>
        <dbReference type="Rhea" id="RHEA:53428"/>
        <dbReference type="Rhea" id="RHEA-COMP:10131"/>
        <dbReference type="Rhea" id="RHEA-COMP:10132"/>
        <dbReference type="Rhea" id="RHEA-COMP:13555"/>
        <dbReference type="Rhea" id="RHEA-COMP:13556"/>
        <dbReference type="ChEBI" id="CHEBI:29950"/>
        <dbReference type="ChEBI" id="CHEBI:82612"/>
        <dbReference type="ChEBI" id="CHEBI:137386"/>
        <dbReference type="ChEBI" id="CHEBI:137387"/>
        <dbReference type="EC" id="2.1.1.63"/>
    </reaction>
</comment>
<keyword evidence="4 9" id="KW-0489">Methyltransferase</keyword>
<dbReference type="OrthoDB" id="9802228at2"/>
<keyword evidence="3 9" id="KW-0963">Cytoplasm</keyword>
<dbReference type="InterPro" id="IPR023546">
    <property type="entry name" value="MGMT"/>
</dbReference>
<keyword evidence="5 9" id="KW-0808">Transferase</keyword>
<keyword evidence="13" id="KW-1185">Reference proteome</keyword>
<dbReference type="GO" id="GO:0006307">
    <property type="term" value="P:DNA alkylation repair"/>
    <property type="evidence" value="ECO:0007669"/>
    <property type="project" value="UniProtKB-UniRule"/>
</dbReference>
<proteinExistence type="inferred from homology"/>
<keyword evidence="6 9" id="KW-0227">DNA damage</keyword>
<dbReference type="EMBL" id="VCKZ01000082">
    <property type="protein sequence ID" value="TMR39722.1"/>
    <property type="molecule type" value="Genomic_DNA"/>
</dbReference>
<comment type="caution">
    <text evidence="12">The sequence shown here is derived from an EMBL/GenBank/DDBJ whole genome shotgun (WGS) entry which is preliminary data.</text>
</comment>
<dbReference type="RefSeq" id="WP_138636770.1">
    <property type="nucleotide sequence ID" value="NZ_JBICSW010000006.1"/>
</dbReference>
<evidence type="ECO:0000313" key="13">
    <source>
        <dbReference type="Proteomes" id="UP000305238"/>
    </source>
</evidence>
<feature type="domain" description="Methylated-DNA-[protein]-cysteine S-methyltransferase DNA binding" evidence="10">
    <location>
        <begin position="79"/>
        <end position="158"/>
    </location>
</feature>
<name>A0A5S4H452_9ACTN</name>
<dbReference type="SUPFAM" id="SSF46767">
    <property type="entry name" value="Methylated DNA-protein cysteine methyltransferase, C-terminal domain"/>
    <property type="match status" value="1"/>
</dbReference>
<protein>
    <recommendedName>
        <fullName evidence="9">Methylated-DNA--protein-cysteine methyltransferase</fullName>
        <ecNumber evidence="9">2.1.1.63</ecNumber>
    </recommendedName>
    <alternativeName>
        <fullName evidence="9">6-O-methylguanine-DNA methyltransferase</fullName>
        <shortName evidence="9">MGMT</shortName>
    </alternativeName>
    <alternativeName>
        <fullName evidence="9">O-6-methylguanine-DNA-alkyltransferase</fullName>
    </alternativeName>
</protein>
<dbReference type="Proteomes" id="UP000305238">
    <property type="component" value="Unassembled WGS sequence"/>
</dbReference>
<dbReference type="Gene3D" id="1.10.10.10">
    <property type="entry name" value="Winged helix-like DNA-binding domain superfamily/Winged helix DNA-binding domain"/>
    <property type="match status" value="1"/>
</dbReference>
<dbReference type="PANTHER" id="PTHR10815">
    <property type="entry name" value="METHYLATED-DNA--PROTEIN-CYSTEINE METHYLTRANSFERASE"/>
    <property type="match status" value="1"/>
</dbReference>
<dbReference type="InterPro" id="IPR036631">
    <property type="entry name" value="MGMT_N_sf"/>
</dbReference>
<dbReference type="Gene3D" id="3.30.160.70">
    <property type="entry name" value="Methylated DNA-protein cysteine methyltransferase domain"/>
    <property type="match status" value="1"/>
</dbReference>
<dbReference type="AlphaFoldDB" id="A0A5S4H452"/>
<comment type="catalytic activity">
    <reaction evidence="8 9">
        <text>a 6-O-methyl-2'-deoxyguanosine in DNA + L-cysteinyl-[protein] = S-methyl-L-cysteinyl-[protein] + a 2'-deoxyguanosine in DNA</text>
        <dbReference type="Rhea" id="RHEA:24000"/>
        <dbReference type="Rhea" id="RHEA-COMP:10131"/>
        <dbReference type="Rhea" id="RHEA-COMP:10132"/>
        <dbReference type="Rhea" id="RHEA-COMP:11367"/>
        <dbReference type="Rhea" id="RHEA-COMP:11368"/>
        <dbReference type="ChEBI" id="CHEBI:29950"/>
        <dbReference type="ChEBI" id="CHEBI:82612"/>
        <dbReference type="ChEBI" id="CHEBI:85445"/>
        <dbReference type="ChEBI" id="CHEBI:85448"/>
        <dbReference type="EC" id="2.1.1.63"/>
    </reaction>
</comment>
<dbReference type="Pfam" id="PF02870">
    <property type="entry name" value="Methyltransf_1N"/>
    <property type="match status" value="1"/>
</dbReference>
<dbReference type="InterPro" id="IPR036217">
    <property type="entry name" value="MethylDNA_cys_MeTrfase_DNAb"/>
</dbReference>
<evidence type="ECO:0000256" key="8">
    <source>
        <dbReference type="ARBA" id="ARBA00049348"/>
    </source>
</evidence>
<evidence type="ECO:0000256" key="2">
    <source>
        <dbReference type="ARBA" id="ARBA00008711"/>
    </source>
</evidence>
<dbReference type="PANTHER" id="PTHR10815:SF5">
    <property type="entry name" value="METHYLATED-DNA--PROTEIN-CYSTEINE METHYLTRANSFERASE"/>
    <property type="match status" value="1"/>
</dbReference>
<organism evidence="12 13">
    <name type="scientific">Actinomadura geliboluensis</name>
    <dbReference type="NCBI Taxonomy" id="882440"/>
    <lineage>
        <taxon>Bacteria</taxon>
        <taxon>Bacillati</taxon>
        <taxon>Actinomycetota</taxon>
        <taxon>Actinomycetes</taxon>
        <taxon>Streptosporangiales</taxon>
        <taxon>Thermomonosporaceae</taxon>
        <taxon>Actinomadura</taxon>
    </lineage>
</organism>
<dbReference type="HAMAP" id="MF_00772">
    <property type="entry name" value="OGT"/>
    <property type="match status" value="1"/>
</dbReference>
<dbReference type="InterPro" id="IPR001497">
    <property type="entry name" value="MethylDNA_cys_MeTrfase_AS"/>
</dbReference>